<evidence type="ECO:0000313" key="1">
    <source>
        <dbReference type="EMBL" id="WIY24507.1"/>
    </source>
</evidence>
<protein>
    <submittedName>
        <fullName evidence="1">Uncharacterized protein</fullName>
    </submittedName>
</protein>
<proteinExistence type="predicted"/>
<dbReference type="EMBL" id="CP127247">
    <property type="protein sequence ID" value="WIY24507.1"/>
    <property type="molecule type" value="Genomic_DNA"/>
</dbReference>
<reference evidence="1 2" key="1">
    <citation type="submission" date="2023-06" db="EMBL/GenBank/DDBJ databases">
        <title>Parasedimentitalea psychrophila sp. nov., a psychrophilic bacterium isolated from deep-sea sediment.</title>
        <authorList>
            <person name="Li A."/>
        </authorList>
    </citation>
    <scope>NUCLEOTIDE SEQUENCE [LARGE SCALE GENOMIC DNA]</scope>
    <source>
        <strain evidence="1 2">QS115</strain>
    </source>
</reference>
<dbReference type="KEGG" id="ppso:QPJ95_18455"/>
<sequence>MPKKVKHGVGMMERTRLRFDLTGDGGEAEWTACIEHMKKTMVGPDEGRDRIAAGFQAILTACGLPDPGTAALNDMVYGQQGEDSVQYISARWLMEYHRLNRERDDLASGSKAFDLQLMIMHAEELGRQHERFQWRQGIDEATGKRPEELALSGRRQVKNGQDGNAMRTDNSFLAKNGNRAQKFVNELHIRKPHLSWADLQRKAAENFGVSPITIKRNLNNPKKAGSGRSE</sequence>
<name>A0A9Y2KZ19_9RHOB</name>
<dbReference type="Proteomes" id="UP001238334">
    <property type="component" value="Chromosome"/>
</dbReference>
<organism evidence="1 2">
    <name type="scientific">Parasedimentitalea psychrophila</name>
    <dbReference type="NCBI Taxonomy" id="2997337"/>
    <lineage>
        <taxon>Bacteria</taxon>
        <taxon>Pseudomonadati</taxon>
        <taxon>Pseudomonadota</taxon>
        <taxon>Alphaproteobacteria</taxon>
        <taxon>Rhodobacterales</taxon>
        <taxon>Paracoccaceae</taxon>
        <taxon>Parasedimentitalea</taxon>
    </lineage>
</organism>
<dbReference type="AlphaFoldDB" id="A0A9Y2KZ19"/>
<accession>A0A9Y2KZ19</accession>
<gene>
    <name evidence="1" type="ORF">QPJ95_18455</name>
</gene>
<keyword evidence="2" id="KW-1185">Reference proteome</keyword>
<evidence type="ECO:0000313" key="2">
    <source>
        <dbReference type="Proteomes" id="UP001238334"/>
    </source>
</evidence>
<dbReference type="RefSeq" id="WP_270921085.1">
    <property type="nucleotide sequence ID" value="NZ_CP127247.1"/>
</dbReference>